<keyword evidence="2" id="KW-0411">Iron-sulfur</keyword>
<dbReference type="Gene3D" id="3.10.20.30">
    <property type="match status" value="1"/>
</dbReference>
<dbReference type="PANTHER" id="PTHR34222">
    <property type="entry name" value="GAG_PRE-INTEGRS DOMAIN-CONTAINING PROTEIN"/>
    <property type="match status" value="1"/>
</dbReference>
<dbReference type="GO" id="GO:0051537">
    <property type="term" value="F:2 iron, 2 sulfur cluster binding"/>
    <property type="evidence" value="ECO:0007669"/>
    <property type="project" value="UniProtKB-KW"/>
</dbReference>
<dbReference type="CDD" id="cd00207">
    <property type="entry name" value="fer2"/>
    <property type="match status" value="1"/>
</dbReference>
<dbReference type="SUPFAM" id="SSF54292">
    <property type="entry name" value="2Fe-2S ferredoxin-like"/>
    <property type="match status" value="1"/>
</dbReference>
<evidence type="ECO:0000256" key="2">
    <source>
        <dbReference type="ARBA" id="ARBA00023014"/>
    </source>
</evidence>
<protein>
    <submittedName>
        <fullName evidence="4">Uncharacterized protein</fullName>
    </submittedName>
</protein>
<sequence>MDLLPLCNSCTSIHRQPTLYRKLSSPSITNFPYNSLKCRRKTTSELQTPVGVTGLAGGYSPSIPTHKVTVHDRQRGVVHEFFVPEDQYILHTAESQNISLPFACRHGIVLERAFQFLVGLNLEFDQASGQVLGREPFPSMDEAFAQVRWEECSKELMVGNYRNPIPENSALAVSKPLSIAGKYMREGKRMVDTDKLWCDYCHKPRHLPRHTKEMCSKLHGKPQNLKGVGNKGGHHTPKSGEAHQTTAVEDSQEATMFSQSDIEKLRKLLNQFENQTSESVPKSSSCSMAQSGNSYVLVISC</sequence>
<feature type="region of interest" description="Disordered" evidence="3">
    <location>
        <begin position="220"/>
        <end position="257"/>
    </location>
</feature>
<comment type="caution">
    <text evidence="4">The sequence shown here is derived from an EMBL/GenBank/DDBJ whole genome shotgun (WGS) entry which is preliminary data.</text>
</comment>
<keyword evidence="1" id="KW-0408">Iron</keyword>
<reference evidence="4 5" key="1">
    <citation type="journal article" date="2018" name="PLoS Genet.">
        <title>Population sequencing reveals clonal diversity and ancestral inbreeding in the grapevine cultivar Chardonnay.</title>
        <authorList>
            <person name="Roach M.J."/>
            <person name="Johnson D.L."/>
            <person name="Bohlmann J."/>
            <person name="van Vuuren H.J."/>
            <person name="Jones S.J."/>
            <person name="Pretorius I.S."/>
            <person name="Schmidt S.A."/>
            <person name="Borneman A.R."/>
        </authorList>
    </citation>
    <scope>NUCLEOTIDE SEQUENCE [LARGE SCALE GENOMIC DNA]</scope>
    <source>
        <strain evidence="5">cv. Chardonnay</strain>
        <tissue evidence="4">Leaf</tissue>
    </source>
</reference>
<dbReference type="InterPro" id="IPR012675">
    <property type="entry name" value="Beta-grasp_dom_sf"/>
</dbReference>
<evidence type="ECO:0000313" key="4">
    <source>
        <dbReference type="EMBL" id="RVX14360.1"/>
    </source>
</evidence>
<dbReference type="AlphaFoldDB" id="A0A438JZH5"/>
<dbReference type="EMBL" id="QGNW01000021">
    <property type="protein sequence ID" value="RVX14360.1"/>
    <property type="molecule type" value="Genomic_DNA"/>
</dbReference>
<dbReference type="Proteomes" id="UP000288805">
    <property type="component" value="Unassembled WGS sequence"/>
</dbReference>
<accession>A0A438JZH5</accession>
<dbReference type="InterPro" id="IPR036010">
    <property type="entry name" value="2Fe-2S_ferredoxin-like_sf"/>
</dbReference>
<name>A0A438JZH5_VITVI</name>
<organism evidence="4 5">
    <name type="scientific">Vitis vinifera</name>
    <name type="common">Grape</name>
    <dbReference type="NCBI Taxonomy" id="29760"/>
    <lineage>
        <taxon>Eukaryota</taxon>
        <taxon>Viridiplantae</taxon>
        <taxon>Streptophyta</taxon>
        <taxon>Embryophyta</taxon>
        <taxon>Tracheophyta</taxon>
        <taxon>Spermatophyta</taxon>
        <taxon>Magnoliopsida</taxon>
        <taxon>eudicotyledons</taxon>
        <taxon>Gunneridae</taxon>
        <taxon>Pentapetalae</taxon>
        <taxon>rosids</taxon>
        <taxon>Vitales</taxon>
        <taxon>Vitaceae</taxon>
        <taxon>Viteae</taxon>
        <taxon>Vitis</taxon>
    </lineage>
</organism>
<proteinExistence type="predicted"/>
<gene>
    <name evidence="4" type="ORF">CK203_017186</name>
</gene>
<keyword evidence="1" id="KW-0001">2Fe-2S</keyword>
<dbReference type="InterPro" id="IPR001041">
    <property type="entry name" value="2Fe-2S_ferredoxin-type"/>
</dbReference>
<evidence type="ECO:0000313" key="5">
    <source>
        <dbReference type="Proteomes" id="UP000288805"/>
    </source>
</evidence>
<evidence type="ECO:0000256" key="3">
    <source>
        <dbReference type="SAM" id="MobiDB-lite"/>
    </source>
</evidence>
<feature type="compositionally biased region" description="Polar residues" evidence="3">
    <location>
        <begin position="242"/>
        <end position="257"/>
    </location>
</feature>
<keyword evidence="1" id="KW-0479">Metal-binding</keyword>
<evidence type="ECO:0000256" key="1">
    <source>
        <dbReference type="ARBA" id="ARBA00022714"/>
    </source>
</evidence>
<dbReference type="PANTHER" id="PTHR34222:SF40">
    <property type="match status" value="1"/>
</dbReference>